<dbReference type="AlphaFoldDB" id="A0AAN9T7K7"/>
<evidence type="ECO:0000256" key="1">
    <source>
        <dbReference type="SAM" id="MobiDB-lite"/>
    </source>
</evidence>
<feature type="region of interest" description="Disordered" evidence="1">
    <location>
        <begin position="60"/>
        <end position="85"/>
    </location>
</feature>
<sequence>MFKLASTVDDWCVEGGGHAIGVCPRSSSSDLSQDQGGAFRPPRLGSILHEVQVVQIEITDDNSGGNASTDSSIGDIGAIENFVND</sequence>
<protein>
    <submittedName>
        <fullName evidence="2">Uncharacterized protein</fullName>
    </submittedName>
</protein>
<gene>
    <name evidence="2" type="ORF">VNO78_09284</name>
</gene>
<name>A0AAN9T7K7_PSOTE</name>
<organism evidence="2 3">
    <name type="scientific">Psophocarpus tetragonolobus</name>
    <name type="common">Winged bean</name>
    <name type="synonym">Dolichos tetragonolobus</name>
    <dbReference type="NCBI Taxonomy" id="3891"/>
    <lineage>
        <taxon>Eukaryota</taxon>
        <taxon>Viridiplantae</taxon>
        <taxon>Streptophyta</taxon>
        <taxon>Embryophyta</taxon>
        <taxon>Tracheophyta</taxon>
        <taxon>Spermatophyta</taxon>
        <taxon>Magnoliopsida</taxon>
        <taxon>eudicotyledons</taxon>
        <taxon>Gunneridae</taxon>
        <taxon>Pentapetalae</taxon>
        <taxon>rosids</taxon>
        <taxon>fabids</taxon>
        <taxon>Fabales</taxon>
        <taxon>Fabaceae</taxon>
        <taxon>Papilionoideae</taxon>
        <taxon>50 kb inversion clade</taxon>
        <taxon>NPAAA clade</taxon>
        <taxon>indigoferoid/millettioid clade</taxon>
        <taxon>Phaseoleae</taxon>
        <taxon>Psophocarpus</taxon>
    </lineage>
</organism>
<reference evidence="2 3" key="1">
    <citation type="submission" date="2024-01" db="EMBL/GenBank/DDBJ databases">
        <title>The genomes of 5 underutilized Papilionoideae crops provide insights into root nodulation and disease resistanc.</title>
        <authorList>
            <person name="Jiang F."/>
        </authorList>
    </citation>
    <scope>NUCLEOTIDE SEQUENCE [LARGE SCALE GENOMIC DNA]</scope>
    <source>
        <strain evidence="2">DUOXIRENSHENG_FW03</strain>
        <tissue evidence="2">Leaves</tissue>
    </source>
</reference>
<evidence type="ECO:0000313" key="3">
    <source>
        <dbReference type="Proteomes" id="UP001386955"/>
    </source>
</evidence>
<accession>A0AAN9T7K7</accession>
<keyword evidence="3" id="KW-1185">Reference proteome</keyword>
<feature type="compositionally biased region" description="Polar residues" evidence="1">
    <location>
        <begin position="61"/>
        <end position="72"/>
    </location>
</feature>
<evidence type="ECO:0000313" key="2">
    <source>
        <dbReference type="EMBL" id="KAK7407397.1"/>
    </source>
</evidence>
<dbReference type="Proteomes" id="UP001386955">
    <property type="component" value="Unassembled WGS sequence"/>
</dbReference>
<dbReference type="EMBL" id="JAYMYS010000002">
    <property type="protein sequence ID" value="KAK7407397.1"/>
    <property type="molecule type" value="Genomic_DNA"/>
</dbReference>
<comment type="caution">
    <text evidence="2">The sequence shown here is derived from an EMBL/GenBank/DDBJ whole genome shotgun (WGS) entry which is preliminary data.</text>
</comment>
<proteinExistence type="predicted"/>